<reference evidence="6" key="1">
    <citation type="submission" date="2016-10" db="EMBL/GenBank/DDBJ databases">
        <authorList>
            <person name="Beylefeld A."/>
            <person name="Abolnik C."/>
        </authorList>
    </citation>
    <scope>NUCLEOTIDE SEQUENCE [LARGE SCALE GENOMIC DNA]</scope>
    <source>
        <strain evidence="6">B359_6</strain>
    </source>
</reference>
<evidence type="ECO:0000313" key="5">
    <source>
        <dbReference type="EMBL" id="APJ38151.1"/>
    </source>
</evidence>
<organism evidence="5 6">
    <name type="scientific">Mycoplasmopsis pullorum</name>
    <dbReference type="NCBI Taxonomy" id="48003"/>
    <lineage>
        <taxon>Bacteria</taxon>
        <taxon>Bacillati</taxon>
        <taxon>Mycoplasmatota</taxon>
        <taxon>Mycoplasmoidales</taxon>
        <taxon>Metamycoplasmataceae</taxon>
        <taxon>Mycoplasmopsis</taxon>
    </lineage>
</organism>
<dbReference type="Pfam" id="PF00082">
    <property type="entry name" value="Peptidase_S8"/>
    <property type="match status" value="1"/>
</dbReference>
<dbReference type="PROSITE" id="PS00138">
    <property type="entry name" value="SUBTILASE_SER"/>
    <property type="match status" value="1"/>
</dbReference>
<dbReference type="GO" id="GO:0006508">
    <property type="term" value="P:proteolysis"/>
    <property type="evidence" value="ECO:0007669"/>
    <property type="project" value="UniProtKB-KW"/>
</dbReference>
<dbReference type="EMBL" id="CP017813">
    <property type="protein sequence ID" value="APJ38151.1"/>
    <property type="molecule type" value="Genomic_DNA"/>
</dbReference>
<dbReference type="Proteomes" id="UP000184322">
    <property type="component" value="Chromosome"/>
</dbReference>
<evidence type="ECO:0000256" key="3">
    <source>
        <dbReference type="ARBA" id="ARBA00022825"/>
    </source>
</evidence>
<name>A0A1L4FRC5_9BACT</name>
<dbReference type="Gene3D" id="3.40.50.200">
    <property type="entry name" value="Peptidase S8/S53 domain"/>
    <property type="match status" value="1"/>
</dbReference>
<evidence type="ECO:0000256" key="1">
    <source>
        <dbReference type="ARBA" id="ARBA00022670"/>
    </source>
</evidence>
<dbReference type="STRING" id="48003.BLA55_00375"/>
<proteinExistence type="predicted"/>
<gene>
    <name evidence="5" type="ORF">BLA55_00375</name>
</gene>
<evidence type="ECO:0000259" key="4">
    <source>
        <dbReference type="Pfam" id="PF00082"/>
    </source>
</evidence>
<dbReference type="SUPFAM" id="SSF52743">
    <property type="entry name" value="Subtilisin-like"/>
    <property type="match status" value="1"/>
</dbReference>
<keyword evidence="2" id="KW-0378">Hydrolase</keyword>
<accession>A0A1L4FRC5</accession>
<dbReference type="InterPro" id="IPR023828">
    <property type="entry name" value="Peptidase_S8_Ser-AS"/>
</dbReference>
<dbReference type="GO" id="GO:0004252">
    <property type="term" value="F:serine-type endopeptidase activity"/>
    <property type="evidence" value="ECO:0007669"/>
    <property type="project" value="InterPro"/>
</dbReference>
<keyword evidence="3" id="KW-0720">Serine protease</keyword>
<sequence length="582" mass="66805">MIGATSNEIKKEELKKISILFRVKDYNVDFINKSNMDQFETKLNNELNLMNLKWNIYRSQLVNYFSLNFENVKESDFPKVEKFLKKINNDNLLEEFSFNVYPTLNNKSEYSVPILGPFKLDDSTDMDKNAYVVNPHLTNFLSNRLTSGDRDNINLYRFDKVNRINVGVFEVSDKNEYLVNFGDSDYFFTDKWNKGVNQVFHVNNGAGARISEHATLVASIIGGKGGVNLHTRIYSDGYSGEGDFFRKIENLILKNDCSVINTSFGAMSEGATPDVIKWYSKYNPDSSFFDSLMIRKPEVLFVTSAGNNGETWFNDLLGHKLAWNGIVVGSNNEKGEISSFSSRSNFTDRKRVTLLANGEKYYKKHDGTSFSAPFISGILSYTLQEYKNKYDLGKNNIIALAASSTSTYSLNKNNEKLSEYGAGTFDYSKLKKSFDSLQYIKVTDKWSISTMFSHTHLTKDKEMLLKTIEADKNDVIRGAIAWESEFVHKNNNKEEERKFPFVRNFDLILKDDKGNVLASSDSNFQNLEYIKFNVNKKGKYKWVLVRKQDLDFPTYSDLPTYKNYISSWRTTEIAFSNTIGKD</sequence>
<keyword evidence="1" id="KW-0645">Protease</keyword>
<dbReference type="InterPro" id="IPR036852">
    <property type="entry name" value="Peptidase_S8/S53_dom_sf"/>
</dbReference>
<protein>
    <recommendedName>
        <fullName evidence="4">Peptidase S8/S53 domain-containing protein</fullName>
    </recommendedName>
</protein>
<dbReference type="InterPro" id="IPR000209">
    <property type="entry name" value="Peptidase_S8/S53_dom"/>
</dbReference>
<evidence type="ECO:0000313" key="6">
    <source>
        <dbReference type="Proteomes" id="UP000184322"/>
    </source>
</evidence>
<feature type="domain" description="Peptidase S8/S53" evidence="4">
    <location>
        <begin position="192"/>
        <end position="423"/>
    </location>
</feature>
<evidence type="ECO:0000256" key="2">
    <source>
        <dbReference type="ARBA" id="ARBA00022801"/>
    </source>
</evidence>
<dbReference type="AlphaFoldDB" id="A0A1L4FRC5"/>
<dbReference type="KEGG" id="mpul:BLA55_00375"/>
<keyword evidence="6" id="KW-1185">Reference proteome</keyword>